<comment type="caution">
    <text evidence="3">The sequence shown here is derived from an EMBL/GenBank/DDBJ whole genome shotgun (WGS) entry which is preliminary data.</text>
</comment>
<feature type="region of interest" description="Disordered" evidence="1">
    <location>
        <begin position="16"/>
        <end position="35"/>
    </location>
</feature>
<feature type="transmembrane region" description="Helical" evidence="2">
    <location>
        <begin position="201"/>
        <end position="224"/>
    </location>
</feature>
<dbReference type="PANTHER" id="PTHR22883:SF57">
    <property type="entry name" value="S-ACYLTRANSFERASE"/>
    <property type="match status" value="1"/>
</dbReference>
<gene>
    <name evidence="3" type="ORF">ZIOFF_042088</name>
</gene>
<proteinExistence type="predicted"/>
<evidence type="ECO:0000313" key="3">
    <source>
        <dbReference type="EMBL" id="KAG6502199.1"/>
    </source>
</evidence>
<sequence>MAMEVTSEFETIDLASSHQDSTSNQSPQVNCPPPNDCTRKEASKFIKWLKASVPFPPCCSLLFQLGSYSCATRLYQVFFFRGHMICGPDPRGLILTVVAIALSDYVFCAYTNGTAHCGSIRAAISLALTAIAMANLILASTKDPGIVARNEASSLEELGISVGTRSRMVSIGGTMVKIKYCRICKIYRPPRSCHCARNYRYYLVSVSSALVLFVYIFAFAWWEIRKKWLNARMGLLQLLGDAPQTFLLALFSFMVICFLGGITIFHSYLIASNQASFL</sequence>
<evidence type="ECO:0000256" key="2">
    <source>
        <dbReference type="SAM" id="Phobius"/>
    </source>
</evidence>
<feature type="compositionally biased region" description="Polar residues" evidence="1">
    <location>
        <begin position="16"/>
        <end position="29"/>
    </location>
</feature>
<name>A0A8J5GDK1_ZINOF</name>
<keyword evidence="2" id="KW-1133">Transmembrane helix</keyword>
<dbReference type="AlphaFoldDB" id="A0A8J5GDK1"/>
<reference evidence="3 4" key="1">
    <citation type="submission" date="2020-08" db="EMBL/GenBank/DDBJ databases">
        <title>Plant Genome Project.</title>
        <authorList>
            <person name="Zhang R.-G."/>
        </authorList>
    </citation>
    <scope>NUCLEOTIDE SEQUENCE [LARGE SCALE GENOMIC DNA]</scope>
    <source>
        <tissue evidence="3">Rhizome</tissue>
    </source>
</reference>
<evidence type="ECO:0000313" key="4">
    <source>
        <dbReference type="Proteomes" id="UP000734854"/>
    </source>
</evidence>
<feature type="transmembrane region" description="Helical" evidence="2">
    <location>
        <begin position="245"/>
        <end position="271"/>
    </location>
</feature>
<keyword evidence="2" id="KW-0812">Transmembrane</keyword>
<dbReference type="GO" id="GO:0005794">
    <property type="term" value="C:Golgi apparatus"/>
    <property type="evidence" value="ECO:0007669"/>
    <property type="project" value="TreeGrafter"/>
</dbReference>
<dbReference type="Proteomes" id="UP000734854">
    <property type="component" value="Unassembled WGS sequence"/>
</dbReference>
<dbReference type="EMBL" id="JACMSC010000011">
    <property type="protein sequence ID" value="KAG6502199.1"/>
    <property type="molecule type" value="Genomic_DNA"/>
</dbReference>
<dbReference type="InterPro" id="IPR039859">
    <property type="entry name" value="PFA4/ZDH16/20/ERF2-like"/>
</dbReference>
<evidence type="ECO:0000256" key="1">
    <source>
        <dbReference type="SAM" id="MobiDB-lite"/>
    </source>
</evidence>
<evidence type="ECO:0008006" key="5">
    <source>
        <dbReference type="Google" id="ProtNLM"/>
    </source>
</evidence>
<dbReference type="GO" id="GO:0005783">
    <property type="term" value="C:endoplasmic reticulum"/>
    <property type="evidence" value="ECO:0007669"/>
    <property type="project" value="TreeGrafter"/>
</dbReference>
<protein>
    <recommendedName>
        <fullName evidence="5">Protein S-acyltransferase</fullName>
    </recommendedName>
</protein>
<dbReference type="GO" id="GO:0006612">
    <property type="term" value="P:protein targeting to membrane"/>
    <property type="evidence" value="ECO:0007669"/>
    <property type="project" value="TreeGrafter"/>
</dbReference>
<organism evidence="3 4">
    <name type="scientific">Zingiber officinale</name>
    <name type="common">Ginger</name>
    <name type="synonym">Amomum zingiber</name>
    <dbReference type="NCBI Taxonomy" id="94328"/>
    <lineage>
        <taxon>Eukaryota</taxon>
        <taxon>Viridiplantae</taxon>
        <taxon>Streptophyta</taxon>
        <taxon>Embryophyta</taxon>
        <taxon>Tracheophyta</taxon>
        <taxon>Spermatophyta</taxon>
        <taxon>Magnoliopsida</taxon>
        <taxon>Liliopsida</taxon>
        <taxon>Zingiberales</taxon>
        <taxon>Zingiberaceae</taxon>
        <taxon>Zingiber</taxon>
    </lineage>
</organism>
<dbReference type="PANTHER" id="PTHR22883">
    <property type="entry name" value="ZINC FINGER DHHC DOMAIN CONTAINING PROTEIN"/>
    <property type="match status" value="1"/>
</dbReference>
<keyword evidence="4" id="KW-1185">Reference proteome</keyword>
<dbReference type="GO" id="GO:0019706">
    <property type="term" value="F:protein-cysteine S-palmitoyltransferase activity"/>
    <property type="evidence" value="ECO:0007669"/>
    <property type="project" value="TreeGrafter"/>
</dbReference>
<accession>A0A8J5GDK1</accession>
<keyword evidence="2" id="KW-0472">Membrane</keyword>